<feature type="compositionally biased region" description="Polar residues" evidence="1">
    <location>
        <begin position="74"/>
        <end position="84"/>
    </location>
</feature>
<sequence length="109" mass="12504">MESSRLLRRTKRGPRKVEMGVDSGTLDGMEVQEGEENKEADELDHELGLLLLPFRRLRLYPYIYRQRRHPFNASEPSKSTQYTKAASEFRKSYTQSEQATLPASAPSSV</sequence>
<keyword evidence="3" id="KW-1185">Reference proteome</keyword>
<feature type="compositionally biased region" description="Basic residues" evidence="1">
    <location>
        <begin position="1"/>
        <end position="14"/>
    </location>
</feature>
<feature type="compositionally biased region" description="Polar residues" evidence="1">
    <location>
        <begin position="92"/>
        <end position="109"/>
    </location>
</feature>
<comment type="caution">
    <text evidence="2">The sequence shown here is derived from an EMBL/GenBank/DDBJ whole genome shotgun (WGS) entry which is preliminary data.</text>
</comment>
<gene>
    <name evidence="2" type="ORF">NLJ89_g6217</name>
</gene>
<accession>A0A9W8MW84</accession>
<name>A0A9W8MW84_9AGAR</name>
<organism evidence="2 3">
    <name type="scientific">Agrocybe chaxingu</name>
    <dbReference type="NCBI Taxonomy" id="84603"/>
    <lineage>
        <taxon>Eukaryota</taxon>
        <taxon>Fungi</taxon>
        <taxon>Dikarya</taxon>
        <taxon>Basidiomycota</taxon>
        <taxon>Agaricomycotina</taxon>
        <taxon>Agaricomycetes</taxon>
        <taxon>Agaricomycetidae</taxon>
        <taxon>Agaricales</taxon>
        <taxon>Agaricineae</taxon>
        <taxon>Strophariaceae</taxon>
        <taxon>Agrocybe</taxon>
    </lineage>
</organism>
<proteinExistence type="predicted"/>
<dbReference type="Proteomes" id="UP001148786">
    <property type="component" value="Unassembled WGS sequence"/>
</dbReference>
<dbReference type="AlphaFoldDB" id="A0A9W8MW84"/>
<evidence type="ECO:0000256" key="1">
    <source>
        <dbReference type="SAM" id="MobiDB-lite"/>
    </source>
</evidence>
<evidence type="ECO:0000313" key="3">
    <source>
        <dbReference type="Proteomes" id="UP001148786"/>
    </source>
</evidence>
<dbReference type="EMBL" id="JANKHO010000645">
    <property type="protein sequence ID" value="KAJ3507591.1"/>
    <property type="molecule type" value="Genomic_DNA"/>
</dbReference>
<evidence type="ECO:0000313" key="2">
    <source>
        <dbReference type="EMBL" id="KAJ3507591.1"/>
    </source>
</evidence>
<reference evidence="2" key="1">
    <citation type="submission" date="2022-07" db="EMBL/GenBank/DDBJ databases">
        <title>Genome Sequence of Agrocybe chaxingu.</title>
        <authorList>
            <person name="Buettner E."/>
        </authorList>
    </citation>
    <scope>NUCLEOTIDE SEQUENCE</scope>
    <source>
        <strain evidence="2">MP-N11</strain>
    </source>
</reference>
<feature type="region of interest" description="Disordered" evidence="1">
    <location>
        <begin position="1"/>
        <end position="24"/>
    </location>
</feature>
<protein>
    <submittedName>
        <fullName evidence="2">Uncharacterized protein</fullName>
    </submittedName>
</protein>
<feature type="region of interest" description="Disordered" evidence="1">
    <location>
        <begin position="68"/>
        <end position="109"/>
    </location>
</feature>